<feature type="transmembrane region" description="Helical" evidence="5">
    <location>
        <begin position="321"/>
        <end position="339"/>
    </location>
</feature>
<reference evidence="7" key="2">
    <citation type="submission" date="2025-08" db="UniProtKB">
        <authorList>
            <consortium name="RefSeq"/>
        </authorList>
    </citation>
    <scope>IDENTIFICATION</scope>
    <source>
        <strain evidence="7">S238N-H82</strain>
        <tissue evidence="7">Testes</tissue>
    </source>
</reference>
<protein>
    <submittedName>
        <fullName evidence="7">Organic cation transporter protein-like</fullName>
    </submittedName>
</protein>
<dbReference type="GeneID" id="118421771"/>
<organism evidence="6 7">
    <name type="scientific">Branchiostoma floridae</name>
    <name type="common">Florida lancelet</name>
    <name type="synonym">Amphioxus</name>
    <dbReference type="NCBI Taxonomy" id="7739"/>
    <lineage>
        <taxon>Eukaryota</taxon>
        <taxon>Metazoa</taxon>
        <taxon>Chordata</taxon>
        <taxon>Cephalochordata</taxon>
        <taxon>Leptocardii</taxon>
        <taxon>Amphioxiformes</taxon>
        <taxon>Branchiostomatidae</taxon>
        <taxon>Branchiostoma</taxon>
    </lineage>
</organism>
<feature type="transmembrane region" description="Helical" evidence="5">
    <location>
        <begin position="164"/>
        <end position="184"/>
    </location>
</feature>
<dbReference type="KEGG" id="bfo:118421771"/>
<evidence type="ECO:0000256" key="5">
    <source>
        <dbReference type="SAM" id="Phobius"/>
    </source>
</evidence>
<feature type="transmembrane region" description="Helical" evidence="5">
    <location>
        <begin position="381"/>
        <end position="398"/>
    </location>
</feature>
<dbReference type="Proteomes" id="UP000001554">
    <property type="component" value="Chromosome 8"/>
</dbReference>
<feature type="transmembrane region" description="Helical" evidence="5">
    <location>
        <begin position="190"/>
        <end position="213"/>
    </location>
</feature>
<feature type="transmembrane region" description="Helical" evidence="5">
    <location>
        <begin position="137"/>
        <end position="157"/>
    </location>
</feature>
<evidence type="ECO:0000313" key="7">
    <source>
        <dbReference type="RefSeq" id="XP_035685166.1"/>
    </source>
</evidence>
<evidence type="ECO:0000256" key="4">
    <source>
        <dbReference type="ARBA" id="ARBA00023136"/>
    </source>
</evidence>
<reference evidence="6" key="1">
    <citation type="journal article" date="2020" name="Nat. Ecol. Evol.">
        <title>Deeply conserved synteny resolves early events in vertebrate evolution.</title>
        <authorList>
            <person name="Simakov O."/>
            <person name="Marletaz F."/>
            <person name="Yue J.X."/>
            <person name="O'Connell B."/>
            <person name="Jenkins J."/>
            <person name="Brandt A."/>
            <person name="Calef R."/>
            <person name="Tung C.H."/>
            <person name="Huang T.K."/>
            <person name="Schmutz J."/>
            <person name="Satoh N."/>
            <person name="Yu J.K."/>
            <person name="Putnam N.H."/>
            <person name="Green R.E."/>
            <person name="Rokhsar D.S."/>
        </authorList>
    </citation>
    <scope>NUCLEOTIDE SEQUENCE [LARGE SCALE GENOMIC DNA]</scope>
    <source>
        <strain evidence="6">S238N-H82</strain>
    </source>
</reference>
<dbReference type="PANTHER" id="PTHR24064">
    <property type="entry name" value="SOLUTE CARRIER FAMILY 22 MEMBER"/>
    <property type="match status" value="1"/>
</dbReference>
<dbReference type="Gene3D" id="1.20.1250.20">
    <property type="entry name" value="MFS general substrate transporter like domains"/>
    <property type="match status" value="2"/>
</dbReference>
<dbReference type="CDD" id="cd17317">
    <property type="entry name" value="MFS_SLC22"/>
    <property type="match status" value="1"/>
</dbReference>
<feature type="transmembrane region" description="Helical" evidence="5">
    <location>
        <begin position="404"/>
        <end position="427"/>
    </location>
</feature>
<keyword evidence="4 5" id="KW-0472">Membrane</keyword>
<accession>A0A9J7LLL3</accession>
<dbReference type="InterPro" id="IPR005828">
    <property type="entry name" value="MFS_sugar_transport-like"/>
</dbReference>
<dbReference type="OMA" id="NYWCRIP"/>
<dbReference type="GO" id="GO:0022857">
    <property type="term" value="F:transmembrane transporter activity"/>
    <property type="evidence" value="ECO:0007669"/>
    <property type="project" value="InterPro"/>
</dbReference>
<keyword evidence="2 5" id="KW-0812">Transmembrane</keyword>
<keyword evidence="6" id="KW-1185">Reference proteome</keyword>
<evidence type="ECO:0000313" key="6">
    <source>
        <dbReference type="Proteomes" id="UP000001554"/>
    </source>
</evidence>
<dbReference type="SUPFAM" id="SSF103473">
    <property type="entry name" value="MFS general substrate transporter"/>
    <property type="match status" value="1"/>
</dbReference>
<evidence type="ECO:0000256" key="1">
    <source>
        <dbReference type="ARBA" id="ARBA00004141"/>
    </source>
</evidence>
<comment type="subcellular location">
    <subcellularLocation>
        <location evidence="1">Membrane</location>
        <topology evidence="1">Multi-pass membrane protein</topology>
    </subcellularLocation>
</comment>
<keyword evidence="3 5" id="KW-1133">Transmembrane helix</keyword>
<sequence length="540" mass="59549">MDYDAVLQHLGESGAYQRRLAILLSLIGIPAGLHVGAMTFIAAIPDHHCRMPQTTPAGFNLTLPAALNMSIPLEEVEGAQRLSRCRRYDVTDQFGWLNSTTTTSTCTDGWEYDQSQYHSSIVSQYDLVCDRAWLREMAQSIFMAGVGLGGIVFGFMSDRFGRHVTLMTCLLLQLTFGVSAAFTSNLVTFAILRFLVGAVSNGAYYAGFVIGTVQENNRREIYLHNQNISWRYEVPEHLFSLFPYARFLSESPRWLIFAKKTDEARKVIERIAKENGVSLSQETFEKLNGCAKVQQEQTTPSNRSRKYSVIDLVRTPQMRKITLAMNVAWLISVCVYYSLMLGTSQLVGDHYVNFVLGACVEIVAMFVAWVTMDRWGRKRPFIIFIFVAGVSCLAAAGVPHDLGVITTTFAMAGRFGISIGFCTLTVYSAEVFPTVIRNMGVGQASMVSRLGGVMAPFIGLLGNVWRPLPLLMYGVLSCVAGAAVTVLPETHGISLPNTPEDLECLARRLSIPSAAKCPDETESATKSSDETAVYEMVSSL</sequence>
<evidence type="ECO:0000256" key="2">
    <source>
        <dbReference type="ARBA" id="ARBA00022692"/>
    </source>
</evidence>
<dbReference type="GO" id="GO:0016020">
    <property type="term" value="C:membrane"/>
    <property type="evidence" value="ECO:0007669"/>
    <property type="project" value="UniProtKB-SubCell"/>
</dbReference>
<feature type="transmembrane region" description="Helical" evidence="5">
    <location>
        <begin position="20"/>
        <end position="44"/>
    </location>
</feature>
<proteinExistence type="predicted"/>
<dbReference type="InterPro" id="IPR036259">
    <property type="entry name" value="MFS_trans_sf"/>
</dbReference>
<evidence type="ECO:0000256" key="3">
    <source>
        <dbReference type="ARBA" id="ARBA00022989"/>
    </source>
</evidence>
<dbReference type="Pfam" id="PF00083">
    <property type="entry name" value="Sugar_tr"/>
    <property type="match status" value="2"/>
</dbReference>
<feature type="transmembrane region" description="Helical" evidence="5">
    <location>
        <begin position="351"/>
        <end position="369"/>
    </location>
</feature>
<dbReference type="RefSeq" id="XP_035685166.1">
    <property type="nucleotide sequence ID" value="XM_035829273.1"/>
</dbReference>
<gene>
    <name evidence="7" type="primary">LOC118421771</name>
</gene>
<dbReference type="OrthoDB" id="5296287at2759"/>
<feature type="transmembrane region" description="Helical" evidence="5">
    <location>
        <begin position="447"/>
        <end position="464"/>
    </location>
</feature>
<name>A0A9J7LLL3_BRAFL</name>
<dbReference type="AlphaFoldDB" id="A0A9J7LLL3"/>